<protein>
    <submittedName>
        <fullName evidence="1">Uncharacterized protein</fullName>
    </submittedName>
</protein>
<evidence type="ECO:0000313" key="2">
    <source>
        <dbReference type="Proteomes" id="UP000032930"/>
    </source>
</evidence>
<dbReference type="Proteomes" id="UP000032930">
    <property type="component" value="Chromosome"/>
</dbReference>
<dbReference type="AlphaFoldDB" id="A0A0B6XEF3"/>
<dbReference type="EMBL" id="FO818637">
    <property type="protein sequence ID" value="CDM91173.1"/>
    <property type="molecule type" value="Genomic_DNA"/>
</dbReference>
<proteinExistence type="predicted"/>
<sequence length="125" mass="14274">MIDGNELLGAVSLLAMAIDGNELLVWDNNYFVRPQLDAVFMCYRISPMGQLEFFYEVKLTSATIVDFSCHYPHSIDDNDQIPYETVFLDREHEKGLIDWSEICLDGSNIRASEDAAGVKKTSRYR</sequence>
<dbReference type="KEGG" id="xbv:XBW1_3817"/>
<name>A0A0B6XEF3_XENBV</name>
<dbReference type="SUPFAM" id="SSF141452">
    <property type="entry name" value="Hcp1-like"/>
    <property type="match status" value="1"/>
</dbReference>
<accession>A0A0B6XEF3</accession>
<gene>
    <name evidence="1" type="ORF">XBW1_3817</name>
</gene>
<reference evidence="1 2" key="1">
    <citation type="submission" date="2014-02" db="EMBL/GenBank/DDBJ databases">
        <authorList>
            <person name="Genoscope - CEA"/>
        </authorList>
    </citation>
    <scope>NUCLEOTIDE SEQUENCE [LARGE SCALE GENOMIC DNA]</scope>
    <source>
        <strain evidence="1 2">CS03</strain>
    </source>
</reference>
<dbReference type="InterPro" id="IPR036624">
    <property type="entry name" value="Hcp1-lik_sf"/>
</dbReference>
<evidence type="ECO:0000313" key="1">
    <source>
        <dbReference type="EMBL" id="CDM91173.1"/>
    </source>
</evidence>
<organism evidence="1 2">
    <name type="scientific">Xenorhabdus bovienii</name>
    <name type="common">Xenorhabdus nematophila subsp. bovienii</name>
    <dbReference type="NCBI Taxonomy" id="40576"/>
    <lineage>
        <taxon>Bacteria</taxon>
        <taxon>Pseudomonadati</taxon>
        <taxon>Pseudomonadota</taxon>
        <taxon>Gammaproteobacteria</taxon>
        <taxon>Enterobacterales</taxon>
        <taxon>Morganellaceae</taxon>
        <taxon>Xenorhabdus</taxon>
    </lineage>
</organism>